<evidence type="ECO:0000256" key="2">
    <source>
        <dbReference type="HAMAP-Rule" id="MF_02128"/>
    </source>
</evidence>
<feature type="binding site" evidence="2">
    <location>
        <position position="68"/>
    </location>
    <ligand>
        <name>substrate</name>
    </ligand>
</feature>
<feature type="binding site" evidence="2">
    <location>
        <position position="90"/>
    </location>
    <ligand>
        <name>Mg(2+)</name>
        <dbReference type="ChEBI" id="CHEBI:18420"/>
        <label>2</label>
    </ligand>
</feature>
<dbReference type="SUPFAM" id="SSF56042">
    <property type="entry name" value="PurM C-terminal domain-like"/>
    <property type="match status" value="1"/>
</dbReference>
<dbReference type="CDD" id="cd02194">
    <property type="entry name" value="ThiL"/>
    <property type="match status" value="1"/>
</dbReference>
<comment type="caution">
    <text evidence="2">Lacks conserved residue(s) required for the propagation of feature annotation.</text>
</comment>
<keyword evidence="2 5" id="KW-0418">Kinase</keyword>
<keyword evidence="2" id="KW-0067">ATP-binding</keyword>
<dbReference type="EC" id="2.7.4.16" evidence="2"/>
<comment type="function">
    <text evidence="2">Catalyzes the ATP-dependent phosphorylation of thiamine-monophosphate (TMP) to form thiamine-pyrophosphate (TPP), the active form of vitamin B1.</text>
</comment>
<dbReference type="InterPro" id="IPR006283">
    <property type="entry name" value="ThiL-like"/>
</dbReference>
<accession>A0A2S8FYL1</accession>
<organism evidence="5 6">
    <name type="scientific">Blastopirellula marina</name>
    <dbReference type="NCBI Taxonomy" id="124"/>
    <lineage>
        <taxon>Bacteria</taxon>
        <taxon>Pseudomonadati</taxon>
        <taxon>Planctomycetota</taxon>
        <taxon>Planctomycetia</taxon>
        <taxon>Pirellulales</taxon>
        <taxon>Pirellulaceae</taxon>
        <taxon>Blastopirellula</taxon>
    </lineage>
</organism>
<dbReference type="GO" id="GO:0009228">
    <property type="term" value="P:thiamine biosynthetic process"/>
    <property type="evidence" value="ECO:0007669"/>
    <property type="project" value="UniProtKB-KW"/>
</dbReference>
<dbReference type="PANTHER" id="PTHR30270">
    <property type="entry name" value="THIAMINE-MONOPHOSPHATE KINASE"/>
    <property type="match status" value="1"/>
</dbReference>
<comment type="similarity">
    <text evidence="2">Belongs to the thiamine-monophosphate kinase family.</text>
</comment>
<keyword evidence="2" id="KW-0547">Nucleotide-binding</keyword>
<dbReference type="UniPathway" id="UPA00060">
    <property type="reaction ID" value="UER00142"/>
</dbReference>
<comment type="pathway">
    <text evidence="2">Cofactor biosynthesis; thiamine diphosphate biosynthesis; thiamine diphosphate from thiamine phosphate: step 1/1.</text>
</comment>
<evidence type="ECO:0000313" key="6">
    <source>
        <dbReference type="Proteomes" id="UP000238322"/>
    </source>
</evidence>
<feature type="binding site" evidence="2">
    <location>
        <begin position="138"/>
        <end position="139"/>
    </location>
    <ligand>
        <name>ATP</name>
        <dbReference type="ChEBI" id="CHEBI:30616"/>
    </ligand>
</feature>
<dbReference type="Gene3D" id="3.30.1330.10">
    <property type="entry name" value="PurM-like, N-terminal domain"/>
    <property type="match status" value="1"/>
</dbReference>
<dbReference type="GO" id="GO:0009229">
    <property type="term" value="P:thiamine diphosphate biosynthetic process"/>
    <property type="evidence" value="ECO:0007669"/>
    <property type="project" value="UniProtKB-UniRule"/>
</dbReference>
<sequence>MSISFALTSGLAISRYDSMEQAFLQFLANQKQTLPTDGLGIGDDAAVLAWPADSKLVVCTDLISDETDFHLAEVTPQQIGRKALAINLSDIAAMACQPVGALLTLLLPGGEASLELAQGIYQGAAKLGEQFNCPIIGGDTNSWPGKVAVSITVLGRCPFAKPLLRQGAQPGDAIFVTGSLGGSILGHHLDFIPRVDEALALTQTCGLTAGMDISDGISIDLPRLCKQSSVGAEIDVRQLPLTAAAQQLSQKSGKPVWWHGLNDGEDFELLFTVPAADADQLLAQWTNATPITRIGTIRPERELTMLGDDGTRQPLLPEGFSH</sequence>
<feature type="domain" description="PurM-like C-terminal" evidence="4">
    <location>
        <begin position="194"/>
        <end position="304"/>
    </location>
</feature>
<dbReference type="InterPro" id="IPR036676">
    <property type="entry name" value="PurM-like_C_sf"/>
</dbReference>
<feature type="binding site" evidence="2">
    <location>
        <position position="44"/>
    </location>
    <ligand>
        <name>Mg(2+)</name>
        <dbReference type="ChEBI" id="CHEBI:18420"/>
        <label>3</label>
    </ligand>
</feature>
<proteinExistence type="inferred from homology"/>
<dbReference type="Pfam" id="PF00586">
    <property type="entry name" value="AIRS"/>
    <property type="match status" value="1"/>
</dbReference>
<keyword evidence="2" id="KW-0460">Magnesium</keyword>
<feature type="binding site" evidence="2">
    <location>
        <position position="215"/>
    </location>
    <ligand>
        <name>Mg(2+)</name>
        <dbReference type="ChEBI" id="CHEBI:18420"/>
        <label>5</label>
    </ligand>
</feature>
<comment type="catalytic activity">
    <reaction evidence="2">
        <text>thiamine phosphate + ATP = thiamine diphosphate + ADP</text>
        <dbReference type="Rhea" id="RHEA:15913"/>
        <dbReference type="ChEBI" id="CHEBI:30616"/>
        <dbReference type="ChEBI" id="CHEBI:37575"/>
        <dbReference type="ChEBI" id="CHEBI:58937"/>
        <dbReference type="ChEBI" id="CHEBI:456216"/>
        <dbReference type="EC" id="2.7.4.16"/>
    </reaction>
</comment>
<feature type="domain" description="PurM-like N-terminal" evidence="3">
    <location>
        <begin position="42"/>
        <end position="156"/>
    </location>
</feature>
<keyword evidence="1 2" id="KW-0784">Thiamine biosynthesis</keyword>
<dbReference type="Pfam" id="PF02769">
    <property type="entry name" value="AIRS_C"/>
    <property type="match status" value="1"/>
</dbReference>
<feature type="binding site" evidence="2">
    <location>
        <position position="121"/>
    </location>
    <ligand>
        <name>ATP</name>
        <dbReference type="ChEBI" id="CHEBI:30616"/>
    </ligand>
</feature>
<dbReference type="Proteomes" id="UP000238322">
    <property type="component" value="Unassembled WGS sequence"/>
</dbReference>
<dbReference type="InterPro" id="IPR016188">
    <property type="entry name" value="PurM-like_N"/>
</dbReference>
<evidence type="ECO:0000259" key="4">
    <source>
        <dbReference type="Pfam" id="PF02769"/>
    </source>
</evidence>
<feature type="binding site" evidence="2">
    <location>
        <position position="90"/>
    </location>
    <ligand>
        <name>Mg(2+)</name>
        <dbReference type="ChEBI" id="CHEBI:18420"/>
        <label>4</label>
    </ligand>
</feature>
<feature type="binding site" evidence="2">
    <location>
        <position position="212"/>
    </location>
    <ligand>
        <name>Mg(2+)</name>
        <dbReference type="ChEBI" id="CHEBI:18420"/>
        <label>3</label>
    </ligand>
</feature>
<dbReference type="PIRSF" id="PIRSF005303">
    <property type="entry name" value="Thiam_monoph_kin"/>
    <property type="match status" value="1"/>
</dbReference>
<feature type="binding site" evidence="2">
    <location>
        <position position="60"/>
    </location>
    <ligand>
        <name>Mg(2+)</name>
        <dbReference type="ChEBI" id="CHEBI:18420"/>
        <label>1</label>
    </ligand>
</feature>
<dbReference type="EMBL" id="PUHY01000005">
    <property type="protein sequence ID" value="PQO37272.1"/>
    <property type="molecule type" value="Genomic_DNA"/>
</dbReference>
<dbReference type="GO" id="GO:0005524">
    <property type="term" value="F:ATP binding"/>
    <property type="evidence" value="ECO:0007669"/>
    <property type="project" value="UniProtKB-UniRule"/>
</dbReference>
<keyword evidence="2" id="KW-0808">Transferase</keyword>
<evidence type="ECO:0000259" key="3">
    <source>
        <dbReference type="Pfam" id="PF00586"/>
    </source>
</evidence>
<keyword evidence="2" id="KW-0479">Metal-binding</keyword>
<feature type="binding site" evidence="2">
    <location>
        <position position="44"/>
    </location>
    <ligand>
        <name>Mg(2+)</name>
        <dbReference type="ChEBI" id="CHEBI:18420"/>
        <label>4</label>
    </ligand>
</feature>
<evidence type="ECO:0000313" key="5">
    <source>
        <dbReference type="EMBL" id="PQO37272.1"/>
    </source>
</evidence>
<dbReference type="GO" id="GO:0009030">
    <property type="term" value="F:thiamine-phosphate kinase activity"/>
    <property type="evidence" value="ECO:0007669"/>
    <property type="project" value="UniProtKB-UniRule"/>
</dbReference>
<feature type="binding site" evidence="2">
    <location>
        <position position="165"/>
    </location>
    <ligand>
        <name>ATP</name>
        <dbReference type="ChEBI" id="CHEBI:30616"/>
    </ligand>
</feature>
<protein>
    <recommendedName>
        <fullName evidence="2">Thiamine-monophosphate kinase</fullName>
        <shortName evidence="2">TMP kinase</shortName>
        <shortName evidence="2">Thiamine-phosphate kinase</shortName>
        <ecNumber evidence="2">2.7.4.16</ecNumber>
    </recommendedName>
</protein>
<reference evidence="5 6" key="1">
    <citation type="submission" date="2018-02" db="EMBL/GenBank/DDBJ databases">
        <title>Comparative genomes isolates from brazilian mangrove.</title>
        <authorList>
            <person name="Araujo J.E."/>
            <person name="Taketani R.G."/>
            <person name="Silva M.C.P."/>
            <person name="Loureco M.V."/>
            <person name="Andreote F.D."/>
        </authorList>
    </citation>
    <scope>NUCLEOTIDE SEQUENCE [LARGE SCALE GENOMIC DNA]</scope>
    <source>
        <strain evidence="5 6">Hex-1 MGV</strain>
    </source>
</reference>
<gene>
    <name evidence="2" type="primary">thiL</name>
    <name evidence="5" type="ORF">C5Y83_04815</name>
</gene>
<evidence type="ECO:0000256" key="1">
    <source>
        <dbReference type="ARBA" id="ARBA00022977"/>
    </source>
</evidence>
<feature type="binding site" evidence="2">
    <location>
        <position position="90"/>
    </location>
    <ligand>
        <name>Mg(2+)</name>
        <dbReference type="ChEBI" id="CHEBI:18420"/>
        <label>3</label>
    </ligand>
</feature>
<dbReference type="PANTHER" id="PTHR30270:SF0">
    <property type="entry name" value="THIAMINE-MONOPHOSPHATE KINASE"/>
    <property type="match status" value="1"/>
</dbReference>
<name>A0A2S8FYL1_9BACT</name>
<feature type="binding site" evidence="2">
    <location>
        <position position="61"/>
    </location>
    <ligand>
        <name>Mg(2+)</name>
        <dbReference type="ChEBI" id="CHEBI:18420"/>
        <label>2</label>
    </ligand>
</feature>
<dbReference type="SUPFAM" id="SSF55326">
    <property type="entry name" value="PurM N-terminal domain-like"/>
    <property type="match status" value="1"/>
</dbReference>
<dbReference type="Gene3D" id="3.90.650.10">
    <property type="entry name" value="PurM-like C-terminal domain"/>
    <property type="match status" value="1"/>
</dbReference>
<comment type="miscellaneous">
    <text evidence="2">Reaction mechanism of ThiL seems to utilize a direct, inline transfer of the gamma-phosphate of ATP to TMP rather than a phosphorylated enzyme intermediate.</text>
</comment>
<feature type="binding site" evidence="2">
    <location>
        <position position="265"/>
    </location>
    <ligand>
        <name>substrate</name>
    </ligand>
</feature>
<dbReference type="InterPro" id="IPR010918">
    <property type="entry name" value="PurM-like_C_dom"/>
</dbReference>
<dbReference type="AlphaFoldDB" id="A0A2S8FYL1"/>
<dbReference type="GO" id="GO:0000287">
    <property type="term" value="F:magnesium ion binding"/>
    <property type="evidence" value="ECO:0007669"/>
    <property type="project" value="UniProtKB-UniRule"/>
</dbReference>
<feature type="binding site" evidence="2">
    <location>
        <position position="139"/>
    </location>
    <ligand>
        <name>Mg(2+)</name>
        <dbReference type="ChEBI" id="CHEBI:18420"/>
        <label>1</label>
    </ligand>
</feature>
<dbReference type="InterPro" id="IPR036921">
    <property type="entry name" value="PurM-like_N_sf"/>
</dbReference>
<feature type="binding site" evidence="2">
    <location>
        <position position="214"/>
    </location>
    <ligand>
        <name>ATP</name>
        <dbReference type="ChEBI" id="CHEBI:30616"/>
    </ligand>
</feature>
<dbReference type="HAMAP" id="MF_02128">
    <property type="entry name" value="TMP_kinase"/>
    <property type="match status" value="1"/>
</dbReference>
<comment type="caution">
    <text evidence="5">The sequence shown here is derived from an EMBL/GenBank/DDBJ whole genome shotgun (WGS) entry which is preliminary data.</text>
</comment>
<feature type="binding site" evidence="2">
    <location>
        <position position="61"/>
    </location>
    <ligand>
        <name>Mg(2+)</name>
        <dbReference type="ChEBI" id="CHEBI:18420"/>
        <label>1</label>
    </ligand>
</feature>